<dbReference type="GO" id="GO:0042256">
    <property type="term" value="P:cytosolic ribosome assembly"/>
    <property type="evidence" value="ECO:0007669"/>
    <property type="project" value="UniProtKB-UniRule"/>
</dbReference>
<organism evidence="3 5">
    <name type="scientific">Candidatus Blochmannia vicinus</name>
    <name type="common">nom. nud.</name>
    <dbReference type="NCBI Taxonomy" id="251540"/>
    <lineage>
        <taxon>Bacteria</taxon>
        <taxon>Pseudomonadati</taxon>
        <taxon>Pseudomonadota</taxon>
        <taxon>Gammaproteobacteria</taxon>
        <taxon>Enterobacterales</taxon>
        <taxon>Enterobacteriaceae</taxon>
        <taxon>ant endosymbionts</taxon>
        <taxon>Candidatus Blochmanniella</taxon>
    </lineage>
</organism>
<accession>A0A9Q8TVB4</accession>
<evidence type="ECO:0000313" key="3">
    <source>
        <dbReference type="EMBL" id="URJ27888.1"/>
    </source>
</evidence>
<keyword evidence="6" id="KW-1185">Reference proteome</keyword>
<gene>
    <name evidence="2 3" type="primary">rsfS</name>
    <name evidence="3" type="ORF">M9393_01660</name>
    <name evidence="4" type="ORF">M9408_03165</name>
</gene>
<reference evidence="3" key="1">
    <citation type="submission" date="2022-05" db="EMBL/GenBank/DDBJ databases">
        <title>Impact of host demography and evolutionary history on endosymbiont molecular evolution: a test in carpenter ants (Genus Camponotus) and their Blochmannia endosymbionts.</title>
        <authorList>
            <person name="Manthey J.D."/>
            <person name="Giron J.C."/>
            <person name="Hruska J.P."/>
        </authorList>
    </citation>
    <scope>NUCLEOTIDE SEQUENCE</scope>
    <source>
        <strain evidence="4">C-005</strain>
        <strain evidence="3">C-039</strain>
    </source>
</reference>
<proteinExistence type="inferred from homology"/>
<dbReference type="NCBIfam" id="TIGR00090">
    <property type="entry name" value="rsfS_iojap_ybeB"/>
    <property type="match status" value="1"/>
</dbReference>
<dbReference type="GO" id="GO:0005737">
    <property type="term" value="C:cytoplasm"/>
    <property type="evidence" value="ECO:0007669"/>
    <property type="project" value="UniProtKB-SubCell"/>
</dbReference>
<dbReference type="HAMAP" id="MF_01477">
    <property type="entry name" value="Iojap_RsfS"/>
    <property type="match status" value="1"/>
</dbReference>
<evidence type="ECO:0000313" key="5">
    <source>
        <dbReference type="Proteomes" id="UP001056209"/>
    </source>
</evidence>
<dbReference type="InterPro" id="IPR004394">
    <property type="entry name" value="Iojap/RsfS/C7orf30"/>
</dbReference>
<evidence type="ECO:0000313" key="4">
    <source>
        <dbReference type="EMBL" id="URJ32984.1"/>
    </source>
</evidence>
<dbReference type="PANTHER" id="PTHR21043:SF0">
    <property type="entry name" value="MITOCHONDRIAL ASSEMBLY OF RIBOSOMAL LARGE SUBUNIT PROTEIN 1"/>
    <property type="match status" value="1"/>
</dbReference>
<comment type="similarity">
    <text evidence="1 2">Belongs to the Iojap/RsfS family.</text>
</comment>
<comment type="subunit">
    <text evidence="2">Interacts with ribosomal protein uL14 (rplN).</text>
</comment>
<dbReference type="PANTHER" id="PTHR21043">
    <property type="entry name" value="IOJAP SUPERFAMILY ORTHOLOG"/>
    <property type="match status" value="1"/>
</dbReference>
<dbReference type="Proteomes" id="UP001056622">
    <property type="component" value="Chromosome"/>
</dbReference>
<evidence type="ECO:0000256" key="1">
    <source>
        <dbReference type="ARBA" id="ARBA00010574"/>
    </source>
</evidence>
<keyword evidence="2" id="KW-0963">Cytoplasm</keyword>
<evidence type="ECO:0000256" key="2">
    <source>
        <dbReference type="HAMAP-Rule" id="MF_01477"/>
    </source>
</evidence>
<dbReference type="Pfam" id="PF02410">
    <property type="entry name" value="RsfS"/>
    <property type="match status" value="1"/>
</dbReference>
<name>A0A9Q8TVB4_9ENTR</name>
<dbReference type="RefSeq" id="WP_250236684.1">
    <property type="nucleotide sequence ID" value="NZ_CP097753.1"/>
</dbReference>
<dbReference type="Gene3D" id="3.30.460.10">
    <property type="entry name" value="Beta Polymerase, domain 2"/>
    <property type="match status" value="1"/>
</dbReference>
<dbReference type="InterPro" id="IPR043519">
    <property type="entry name" value="NT_sf"/>
</dbReference>
<dbReference type="AlphaFoldDB" id="A0A9Q8TVB4"/>
<dbReference type="GO" id="GO:0043023">
    <property type="term" value="F:ribosomal large subunit binding"/>
    <property type="evidence" value="ECO:0007669"/>
    <property type="project" value="TreeGrafter"/>
</dbReference>
<protein>
    <recommendedName>
        <fullName evidence="2">Ribosomal silencing factor RsfS</fullName>
    </recommendedName>
</protein>
<dbReference type="EMBL" id="CP097763">
    <property type="protein sequence ID" value="URJ32984.1"/>
    <property type="molecule type" value="Genomic_DNA"/>
</dbReference>
<dbReference type="EMBL" id="CP097753">
    <property type="protein sequence ID" value="URJ27888.1"/>
    <property type="molecule type" value="Genomic_DNA"/>
</dbReference>
<comment type="function">
    <text evidence="2">Functions as a ribosomal silencing factor. Interacts with ribosomal protein uL14 (rplN), blocking formation of intersubunit bridge B8. Prevents association of the 30S and 50S ribosomal subunits and the formation of functional ribosomes, thus repressing translation.</text>
</comment>
<sequence length="105" mass="11938">MQSDILKEFVVNIINNIQGQDIICFDMYGKTNITDVMIICTGMSSRHVISISQEILKKSRSIGVKPYGIEGMSFGEWVLVDLGDVVVHVMQKEIRILYALEKLWC</sequence>
<comment type="subcellular location">
    <subcellularLocation>
        <location evidence="2">Cytoplasm</location>
    </subcellularLocation>
</comment>
<keyword evidence="2" id="KW-0810">Translation regulation</keyword>
<dbReference type="GO" id="GO:0017148">
    <property type="term" value="P:negative regulation of translation"/>
    <property type="evidence" value="ECO:0007669"/>
    <property type="project" value="UniProtKB-UniRule"/>
</dbReference>
<dbReference type="SUPFAM" id="SSF81301">
    <property type="entry name" value="Nucleotidyltransferase"/>
    <property type="match status" value="1"/>
</dbReference>
<dbReference type="Proteomes" id="UP001056209">
    <property type="component" value="Chromosome"/>
</dbReference>
<evidence type="ECO:0000313" key="6">
    <source>
        <dbReference type="Proteomes" id="UP001056622"/>
    </source>
</evidence>
<dbReference type="GO" id="GO:0090071">
    <property type="term" value="P:negative regulation of ribosome biogenesis"/>
    <property type="evidence" value="ECO:0007669"/>
    <property type="project" value="UniProtKB-UniRule"/>
</dbReference>
<keyword evidence="2" id="KW-0678">Repressor</keyword>